<evidence type="ECO:0000313" key="3">
    <source>
        <dbReference type="Proteomes" id="UP000254545"/>
    </source>
</evidence>
<organism evidence="2 3">
    <name type="scientific">Klebsiella variicola</name>
    <dbReference type="NCBI Taxonomy" id="244366"/>
    <lineage>
        <taxon>Bacteria</taxon>
        <taxon>Pseudomonadati</taxon>
        <taxon>Pseudomonadota</taxon>
        <taxon>Gammaproteobacteria</taxon>
        <taxon>Enterobacterales</taxon>
        <taxon>Enterobacteriaceae</taxon>
        <taxon>Klebsiella/Raoultella group</taxon>
        <taxon>Klebsiella</taxon>
        <taxon>Klebsiella pneumoniae complex</taxon>
    </lineage>
</organism>
<gene>
    <name evidence="2" type="ORF">NCTC9177_04641</name>
</gene>
<sequence length="39" mass="4223">MKRSIYSQNSLLRISLLSALTLTASFTTHAQDKPVAGVC</sequence>
<dbReference type="Proteomes" id="UP000254545">
    <property type="component" value="Unassembled WGS sequence"/>
</dbReference>
<comment type="caution">
    <text evidence="2">The sequence shown here is derived from an EMBL/GenBank/DDBJ whole genome shotgun (WGS) entry which is preliminary data.</text>
</comment>
<accession>A0A7H4MK93</accession>
<keyword evidence="1" id="KW-0732">Signal</keyword>
<dbReference type="AlphaFoldDB" id="A0A7H4MK93"/>
<proteinExistence type="predicted"/>
<feature type="chain" id="PRO_5028914324" evidence="1">
    <location>
        <begin position="31"/>
        <end position="39"/>
    </location>
</feature>
<protein>
    <submittedName>
        <fullName evidence="2">Peptide ABC transporter substrate-binding protein</fullName>
    </submittedName>
</protein>
<name>A0A7H4MK93_KLEVA</name>
<reference evidence="2 3" key="1">
    <citation type="submission" date="2018-06" db="EMBL/GenBank/DDBJ databases">
        <authorList>
            <consortium name="Pathogen Informatics"/>
            <person name="Doyle S."/>
        </authorList>
    </citation>
    <scope>NUCLEOTIDE SEQUENCE [LARGE SCALE GENOMIC DNA]</scope>
    <source>
        <strain evidence="2 3">NCTC9177</strain>
    </source>
</reference>
<feature type="signal peptide" evidence="1">
    <location>
        <begin position="1"/>
        <end position="30"/>
    </location>
</feature>
<evidence type="ECO:0000313" key="2">
    <source>
        <dbReference type="EMBL" id="STS90743.1"/>
    </source>
</evidence>
<dbReference type="EMBL" id="UGKR01000003">
    <property type="protein sequence ID" value="STS90743.1"/>
    <property type="molecule type" value="Genomic_DNA"/>
</dbReference>
<evidence type="ECO:0000256" key="1">
    <source>
        <dbReference type="SAM" id="SignalP"/>
    </source>
</evidence>